<keyword evidence="1" id="KW-0234">DNA repair</keyword>
<evidence type="ECO:0000313" key="7">
    <source>
        <dbReference type="Proteomes" id="UP000283269"/>
    </source>
</evidence>
<dbReference type="PANTHER" id="PTHR47642">
    <property type="entry name" value="ATP-DEPENDENT DNA HELICASE"/>
    <property type="match status" value="1"/>
</dbReference>
<keyword evidence="1" id="KW-0547">Nucleotide-binding</keyword>
<feature type="compositionally biased region" description="Basic and acidic residues" evidence="2">
    <location>
        <begin position="1110"/>
        <end position="1127"/>
    </location>
</feature>
<keyword evidence="1" id="KW-0347">Helicase</keyword>
<feature type="region of interest" description="Disordered" evidence="2">
    <location>
        <begin position="1110"/>
        <end position="1147"/>
    </location>
</feature>
<comment type="caution">
    <text evidence="6">The sequence shown here is derived from an EMBL/GenBank/DDBJ whole genome shotgun (WGS) entry which is preliminary data.</text>
</comment>
<feature type="region of interest" description="Disordered" evidence="2">
    <location>
        <begin position="979"/>
        <end position="1007"/>
    </location>
</feature>
<protein>
    <recommendedName>
        <fullName evidence="1">ATP-dependent DNA helicase</fullName>
        <ecNumber evidence="1">5.6.2.3</ecNumber>
    </recommendedName>
</protein>
<dbReference type="Pfam" id="PF20209">
    <property type="entry name" value="DUF6570"/>
    <property type="match status" value="1"/>
</dbReference>
<feature type="domain" description="Helitron helicase-like" evidence="4">
    <location>
        <begin position="402"/>
        <end position="624"/>
    </location>
</feature>
<organism evidence="6 7">
    <name type="scientific">Psilocybe cyanescens</name>
    <dbReference type="NCBI Taxonomy" id="93625"/>
    <lineage>
        <taxon>Eukaryota</taxon>
        <taxon>Fungi</taxon>
        <taxon>Dikarya</taxon>
        <taxon>Basidiomycota</taxon>
        <taxon>Agaricomycotina</taxon>
        <taxon>Agaricomycetes</taxon>
        <taxon>Agaricomycetidae</taxon>
        <taxon>Agaricales</taxon>
        <taxon>Agaricineae</taxon>
        <taxon>Strophariaceae</taxon>
        <taxon>Psilocybe</taxon>
    </lineage>
</organism>
<dbReference type="InterPro" id="IPR027417">
    <property type="entry name" value="P-loop_NTPase"/>
</dbReference>
<feature type="region of interest" description="Disordered" evidence="2">
    <location>
        <begin position="282"/>
        <end position="307"/>
    </location>
</feature>
<evidence type="ECO:0000313" key="6">
    <source>
        <dbReference type="EMBL" id="PPQ71669.1"/>
    </source>
</evidence>
<evidence type="ECO:0000259" key="4">
    <source>
        <dbReference type="Pfam" id="PF14214"/>
    </source>
</evidence>
<comment type="catalytic activity">
    <reaction evidence="1">
        <text>ATP + H2O = ADP + phosphate + H(+)</text>
        <dbReference type="Rhea" id="RHEA:13065"/>
        <dbReference type="ChEBI" id="CHEBI:15377"/>
        <dbReference type="ChEBI" id="CHEBI:15378"/>
        <dbReference type="ChEBI" id="CHEBI:30616"/>
        <dbReference type="ChEBI" id="CHEBI:43474"/>
        <dbReference type="ChEBI" id="CHEBI:456216"/>
        <dbReference type="EC" id="5.6.2.3"/>
    </reaction>
</comment>
<proteinExistence type="inferred from homology"/>
<dbReference type="InterPro" id="IPR046700">
    <property type="entry name" value="DUF6570"/>
</dbReference>
<evidence type="ECO:0000259" key="5">
    <source>
        <dbReference type="Pfam" id="PF20209"/>
    </source>
</evidence>
<dbReference type="Pfam" id="PF14214">
    <property type="entry name" value="Helitron_like_N"/>
    <property type="match status" value="1"/>
</dbReference>
<accession>A0A409VZI9</accession>
<sequence length="1671" mass="188804">MVVCGVCGREVSVQDDNVRVLPLRDLPNAHRLIPHQTHPAQHLFEGKLLEPAGVQLGIQPGSYKVNICFQCRSSLENDKSNLPPRLSLANNMWIGPTPDVLSSLTFPEQLLISHLYPRVYVFKLYPKKNFGGDPSKLQKGMRGTVSTFELDMQGITSMLEGNLMPRRPALLSSIISVTYIGLGRLPKEWLRHLFRVRRHCVLSALQWLKLNNPKYYGDVTIDQGCIESLPEDDIPVELLSIIRQSTDVQIVNQESAGYVPEHGGDEDDLRDNVEHETIPELYNAGDSDNSEDEDMEQQGCNSDDPDVIRLQATGSVDVDLTRLSANELMSWGLANLWHEGEEGAYAVRHSRRPVSDFGRPRPGEESDSERHNFFEKAFPCLFPYGRGGIEADRAVDVGFLEHVRWALQYYDRRFRRHETFPFVSFGIFQRRQALSSARLQMRRPQFERDAQMIATITAEKLEKACEEEHRGLPISDPAVRLLQRSVYGTASRVQGSNQQRVGLRSQMWSTCIMKNPASLWVTINPTDLHDPIAQVFAGADINLDAFLATMGPDQDQRARNIAGDPYAAAKFFHFIIRTTLETLFGVKITDFQVHNKVGIFGRVSAYFGVVETQGRGTLHFHLLLWLENTPSADGIVKLLKSEAFRSKVTDYIRQNLRAYVPGLENTESIKAVPRQKDIAFSRPINPDVPDYDQQLADFELRLARCEQIHTCRLRQCLIQNKNGTYRCKRRAPFQLSDVDSIDENGNWCQKRLYGYVNGWIPGILVNVRCNNDGKLLTNGSDTKKIARYTTTYAAKKQGRNYNASAIMAKAYAYHLEHLQANGGFESYLEGIRDVQRLLLFRLVHALNSEQELAAPMVMSYLMGWSDTYRSHHYSPLYWSSFVHALLKAFPSLRTSQQLQVTRLQSSTVQSQEETENALLEAEARNPVDETGDNHSVNIDISSQGTVYAKSQITDYRARGNRLETYNVVSFFTDTYEAKIHPNSQRNNSDDEDDPYTSARRGRPRNERVRYLSEHPKAKSVQRVIRSKGHNNLPNFIGQQFPRCDDPDTYDFYCASMLVLLKPWRNLHNDLKGSNETWAEAFETFRDSASSEIQAIISGIGYLHDCETAARNDQQENVREGDERRYNTEEEFEDEERGSEDTEGSGDVVTEEGLEAIIRAQTSLDEELHGRLAIELAKRAKIFHSEGEADMWDTSDRQAVVGNATGDDLHRLCKWRAQLEADVSRMNEAGNLGETIQNTDAASVEHYGHIDLNDSADVLPLEQINVSNLMTSHSTQSFDVLSPADPSTLNVDQRRAYDIIIWHLDQRLAGKNPPPLRMIIHGEGGTGKSKVLQTVTQAFKERGCQHMLLKAAYTGVAASLIEGKTTHVIGGISAAVHRFDTDNAVADETKAKLEKFWEQYEYLALDEMSMLAKDFFSLLSRNAGIGKRNTSGQSFGGVNVIILGDFHQFPPVAKPIRDALYYPSNTETDNLCSQIGRAIYEEFTTVVTLKEQKRISDPVWHDFLQNLRRGTVNKEHIQMLRSLVVGKKSSHAVDFANMPWNDAALVTPRHAVRVQWNNAALRKMCRESGQSIFVCTAEDTIRGRSIGMRERCTLEAHRGKGKRGGCTSKDLPYRIEIAIGMKVMVTDNVETDLDITNGARGKIVDIVLHPDEPPVNRNDAVIRLKYLPSYLL</sequence>
<feature type="domain" description="DUF6570" evidence="5">
    <location>
        <begin position="81"/>
        <end position="226"/>
    </location>
</feature>
<dbReference type="OrthoDB" id="432234at2759"/>
<dbReference type="InterPro" id="IPR025476">
    <property type="entry name" value="Helitron_helicase-like"/>
</dbReference>
<dbReference type="PANTHER" id="PTHR47642:SF5">
    <property type="entry name" value="ATP-DEPENDENT DNA HELICASE"/>
    <property type="match status" value="1"/>
</dbReference>
<comment type="similarity">
    <text evidence="1">Belongs to the helicase family.</text>
</comment>
<dbReference type="EMBL" id="NHYD01003854">
    <property type="protein sequence ID" value="PPQ71669.1"/>
    <property type="molecule type" value="Genomic_DNA"/>
</dbReference>
<dbReference type="GO" id="GO:0016887">
    <property type="term" value="F:ATP hydrolysis activity"/>
    <property type="evidence" value="ECO:0007669"/>
    <property type="project" value="RHEA"/>
</dbReference>
<comment type="cofactor">
    <cofactor evidence="1">
        <name>Mg(2+)</name>
        <dbReference type="ChEBI" id="CHEBI:18420"/>
    </cofactor>
</comment>
<keyword evidence="1" id="KW-0227">DNA damage</keyword>
<dbReference type="Gene3D" id="3.40.50.300">
    <property type="entry name" value="P-loop containing nucleotide triphosphate hydrolases"/>
    <property type="match status" value="1"/>
</dbReference>
<dbReference type="Pfam" id="PF05970">
    <property type="entry name" value="PIF1"/>
    <property type="match status" value="1"/>
</dbReference>
<feature type="non-terminal residue" evidence="6">
    <location>
        <position position="1671"/>
    </location>
</feature>
<dbReference type="EC" id="5.6.2.3" evidence="1"/>
<feature type="compositionally biased region" description="Acidic residues" evidence="2">
    <location>
        <begin position="1128"/>
        <end position="1147"/>
    </location>
</feature>
<evidence type="ECO:0000256" key="2">
    <source>
        <dbReference type="SAM" id="MobiDB-lite"/>
    </source>
</evidence>
<keyword evidence="1" id="KW-0067">ATP-binding</keyword>
<dbReference type="STRING" id="93625.A0A409VZI9"/>
<dbReference type="Proteomes" id="UP000283269">
    <property type="component" value="Unassembled WGS sequence"/>
</dbReference>
<dbReference type="InterPro" id="IPR051055">
    <property type="entry name" value="PIF1_helicase"/>
</dbReference>
<evidence type="ECO:0000256" key="1">
    <source>
        <dbReference type="RuleBase" id="RU363044"/>
    </source>
</evidence>
<dbReference type="InParanoid" id="A0A409VZI9"/>
<dbReference type="GO" id="GO:0006281">
    <property type="term" value="P:DNA repair"/>
    <property type="evidence" value="ECO:0007669"/>
    <property type="project" value="UniProtKB-KW"/>
</dbReference>
<gene>
    <name evidence="6" type="ORF">CVT25_009690</name>
</gene>
<name>A0A409VZI9_PSICY</name>
<evidence type="ECO:0000259" key="3">
    <source>
        <dbReference type="Pfam" id="PF05970"/>
    </source>
</evidence>
<dbReference type="SUPFAM" id="SSF52540">
    <property type="entry name" value="P-loop containing nucleoside triphosphate hydrolases"/>
    <property type="match status" value="2"/>
</dbReference>
<dbReference type="GO" id="GO:0043139">
    <property type="term" value="F:5'-3' DNA helicase activity"/>
    <property type="evidence" value="ECO:0007669"/>
    <property type="project" value="UniProtKB-EC"/>
</dbReference>
<keyword evidence="7" id="KW-1185">Reference proteome</keyword>
<dbReference type="GO" id="GO:0005524">
    <property type="term" value="F:ATP binding"/>
    <property type="evidence" value="ECO:0007669"/>
    <property type="project" value="UniProtKB-KW"/>
</dbReference>
<dbReference type="InterPro" id="IPR010285">
    <property type="entry name" value="DNA_helicase_pif1-like_DEAD"/>
</dbReference>
<dbReference type="GO" id="GO:0006310">
    <property type="term" value="P:DNA recombination"/>
    <property type="evidence" value="ECO:0007669"/>
    <property type="project" value="UniProtKB-KW"/>
</dbReference>
<dbReference type="GO" id="GO:0000723">
    <property type="term" value="P:telomere maintenance"/>
    <property type="evidence" value="ECO:0007669"/>
    <property type="project" value="InterPro"/>
</dbReference>
<reference evidence="6 7" key="1">
    <citation type="journal article" date="2018" name="Evol. Lett.">
        <title>Horizontal gene cluster transfer increased hallucinogenic mushroom diversity.</title>
        <authorList>
            <person name="Reynolds H.T."/>
            <person name="Vijayakumar V."/>
            <person name="Gluck-Thaler E."/>
            <person name="Korotkin H.B."/>
            <person name="Matheny P.B."/>
            <person name="Slot J.C."/>
        </authorList>
    </citation>
    <scope>NUCLEOTIDE SEQUENCE [LARGE SCALE GENOMIC DNA]</scope>
    <source>
        <strain evidence="6 7">2631</strain>
    </source>
</reference>
<keyword evidence="1" id="KW-0233">DNA recombination</keyword>
<feature type="domain" description="DNA helicase Pif1-like DEAD-box helicase" evidence="3">
    <location>
        <begin position="1288"/>
        <end position="1456"/>
    </location>
</feature>
<keyword evidence="1" id="KW-0378">Hydrolase</keyword>